<reference evidence="3" key="1">
    <citation type="submission" date="2023-08" db="EMBL/GenBank/DDBJ databases">
        <title>Genomic characterization of the C. tuberculostearicum species complex, a ubiquitous member of the human skin microbiome.</title>
        <authorList>
            <person name="Ahmed N."/>
            <person name="Deming C."/>
            <person name="Conlan S."/>
            <person name="Segre J."/>
        </authorList>
    </citation>
    <scope>NUCLEOTIDE SEQUENCE</scope>
    <source>
        <strain evidence="3">CTNIH22</strain>
    </source>
</reference>
<dbReference type="AlphaFoldDB" id="A0AAE4SXI0"/>
<dbReference type="Proteomes" id="UP001185706">
    <property type="component" value="Unassembled WGS sequence"/>
</dbReference>
<feature type="transmembrane region" description="Helical" evidence="1">
    <location>
        <begin position="286"/>
        <end position="308"/>
    </location>
</feature>
<feature type="transmembrane region" description="Helical" evidence="1">
    <location>
        <begin position="748"/>
        <end position="773"/>
    </location>
</feature>
<evidence type="ECO:0008006" key="5">
    <source>
        <dbReference type="Google" id="ProtNLM"/>
    </source>
</evidence>
<name>A0AAE4SXI0_9CORY</name>
<feature type="transmembrane region" description="Helical" evidence="1">
    <location>
        <begin position="328"/>
        <end position="352"/>
    </location>
</feature>
<protein>
    <recommendedName>
        <fullName evidence="5">ABC transporter permease</fullName>
    </recommendedName>
</protein>
<keyword evidence="1" id="KW-1133">Transmembrane helix</keyword>
<feature type="transmembrane region" description="Helical" evidence="1">
    <location>
        <begin position="716"/>
        <end position="742"/>
    </location>
</feature>
<comment type="caution">
    <text evidence="3">The sequence shown here is derived from an EMBL/GenBank/DDBJ whole genome shotgun (WGS) entry which is preliminary data.</text>
</comment>
<accession>A0AAE4SXI0</accession>
<feature type="transmembrane region" description="Helical" evidence="1">
    <location>
        <begin position="373"/>
        <end position="394"/>
    </location>
</feature>
<sequence>MYALAALSILLLAAVATSSMLMTMSVEQHVASNLGDNQQRADAPCSLALGDNIDDCLSSPGDPERFSRELISQDFYTDADPSHRMTYAEGDWASHGSSYGLTLKSGRWPTSPGEIVATTPSGISEETEVSAFSSNLKVNVVGTVTNEFMPKASAVYAAPGTWDLTTTPVSPSSVGARPMLLDNQSSNPSELERTMNRIAHSDNAELSAKEAVKLSYLSKQSLEEQPPKSLLDEYSFFFGAFAFVLPLFFSAFLTTTQRRALKTPAASLHQLGIARKKLWSIFHLRLLFLVLSISTCAIITGALIPHLFRDQLANLGSVPGRDVALPWKWYGLLLVSAVLPPIFSALTTALPVQFHKTHTAEHELSLKWKRASAGAIPTLCGITLVTVLFAGVVGPEIFTTLAPIPTLALAFAVALLLTISIKSNAPTSPSRLARRFLSSHRILPLIGLGLLSSTVGIAIFSSSLAASMTASEAESYAPIVPPDQAILTLPAEADSVRGTAQNSLITQGDLPEPISVQQLSAGLPMDPNVSGAFGVISVHDSDSWERLTDEKLTSNERQTLERGGVLVRDKKLVDASHTQITDSNGKSHTLDAQESSFGNYWEKQVGGVILEDTAQQLELPTNSPLWVFDGLSTQKAGHVPKVANELGIPPEDIQLSKGYETETPISFYISLTAALLSAIAIALVVSRGLNSSMKALHTAFFHLGLSRDWSFKSLSWAISFICFGSLVIGTFSGLAPLAAFSFLLGDGFLFAIDWTAMGLTIIAVLLGTVIGALTQQKRLSQR</sequence>
<dbReference type="EMBL" id="JAVBIB010000001">
    <property type="protein sequence ID" value="MDV2418235.1"/>
    <property type="molecule type" value="Genomic_DNA"/>
</dbReference>
<keyword evidence="1" id="KW-0472">Membrane</keyword>
<evidence type="ECO:0000256" key="1">
    <source>
        <dbReference type="SAM" id="Phobius"/>
    </source>
</evidence>
<evidence type="ECO:0000313" key="4">
    <source>
        <dbReference type="Proteomes" id="UP001185706"/>
    </source>
</evidence>
<feature type="signal peptide" evidence="2">
    <location>
        <begin position="1"/>
        <end position="18"/>
    </location>
</feature>
<evidence type="ECO:0000256" key="2">
    <source>
        <dbReference type="SAM" id="SignalP"/>
    </source>
</evidence>
<feature type="chain" id="PRO_5042222865" description="ABC transporter permease" evidence="2">
    <location>
        <begin position="19"/>
        <end position="782"/>
    </location>
</feature>
<keyword evidence="1" id="KW-0812">Transmembrane</keyword>
<feature type="transmembrane region" description="Helical" evidence="1">
    <location>
        <begin position="442"/>
        <end position="465"/>
    </location>
</feature>
<feature type="transmembrane region" description="Helical" evidence="1">
    <location>
        <begin position="665"/>
        <end position="685"/>
    </location>
</feature>
<proteinExistence type="predicted"/>
<feature type="transmembrane region" description="Helical" evidence="1">
    <location>
        <begin position="400"/>
        <end position="421"/>
    </location>
</feature>
<dbReference type="RefSeq" id="WP_317000129.1">
    <property type="nucleotide sequence ID" value="NZ_JAVBIA010000003.1"/>
</dbReference>
<gene>
    <name evidence="3" type="ORF">RAE03_00360</name>
</gene>
<keyword evidence="2" id="KW-0732">Signal</keyword>
<evidence type="ECO:0000313" key="3">
    <source>
        <dbReference type="EMBL" id="MDV2418235.1"/>
    </source>
</evidence>
<organism evidence="3 4">
    <name type="scientific">Corynebacterium tuberculostearicum</name>
    <dbReference type="NCBI Taxonomy" id="38304"/>
    <lineage>
        <taxon>Bacteria</taxon>
        <taxon>Bacillati</taxon>
        <taxon>Actinomycetota</taxon>
        <taxon>Actinomycetes</taxon>
        <taxon>Mycobacteriales</taxon>
        <taxon>Corynebacteriaceae</taxon>
        <taxon>Corynebacterium</taxon>
    </lineage>
</organism>
<feature type="transmembrane region" description="Helical" evidence="1">
    <location>
        <begin position="234"/>
        <end position="253"/>
    </location>
</feature>